<dbReference type="Proteomes" id="UP000239263">
    <property type="component" value="Unassembled WGS sequence"/>
</dbReference>
<keyword evidence="1" id="KW-0472">Membrane</keyword>
<proteinExistence type="predicted"/>
<feature type="transmembrane region" description="Helical" evidence="1">
    <location>
        <begin position="135"/>
        <end position="155"/>
    </location>
</feature>
<dbReference type="AlphaFoldDB" id="A0A2S7X2G2"/>
<evidence type="ECO:0000313" key="2">
    <source>
        <dbReference type="EMBL" id="PQJ84305.1"/>
    </source>
</evidence>
<dbReference type="RefSeq" id="WP_105055776.1">
    <property type="nucleotide sequence ID" value="NZ_CAWNRT010000002.1"/>
</dbReference>
<dbReference type="PANTHER" id="PTHR37314:SF4">
    <property type="entry name" value="UPF0700 TRANSMEMBRANE PROTEIN YOAK"/>
    <property type="match status" value="1"/>
</dbReference>
<comment type="caution">
    <text evidence="2">The sequence shown here is derived from an EMBL/GenBank/DDBJ whole genome shotgun (WGS) entry which is preliminary data.</text>
</comment>
<evidence type="ECO:0000313" key="3">
    <source>
        <dbReference type="Proteomes" id="UP000239263"/>
    </source>
</evidence>
<protein>
    <submittedName>
        <fullName evidence="2">DUF1275 family protein</fullName>
    </submittedName>
</protein>
<dbReference type="Pfam" id="PF06912">
    <property type="entry name" value="DUF1275"/>
    <property type="match status" value="1"/>
</dbReference>
<feature type="transmembrane region" description="Helical" evidence="1">
    <location>
        <begin position="167"/>
        <end position="187"/>
    </location>
</feature>
<feature type="transmembrane region" description="Helical" evidence="1">
    <location>
        <begin position="193"/>
        <end position="215"/>
    </location>
</feature>
<dbReference type="EMBL" id="MSCO01000002">
    <property type="protein sequence ID" value="PQJ84305.1"/>
    <property type="molecule type" value="Genomic_DNA"/>
</dbReference>
<accession>A0A2S7X2G2</accession>
<feature type="transmembrane region" description="Helical" evidence="1">
    <location>
        <begin position="89"/>
        <end position="107"/>
    </location>
</feature>
<name>A0A2S7X2G2_9GAMM</name>
<gene>
    <name evidence="2" type="ORF">BTO22_12240</name>
</gene>
<keyword evidence="1" id="KW-1133">Transmembrane helix</keyword>
<reference evidence="2 3" key="1">
    <citation type="submission" date="2016-12" db="EMBL/GenBank/DDBJ databases">
        <title>Diversity of luminous bacteria.</title>
        <authorList>
            <person name="Yoshizawa S."/>
            <person name="Kogure K."/>
        </authorList>
    </citation>
    <scope>NUCLEOTIDE SEQUENCE [LARGE SCALE GENOMIC DNA]</scope>
    <source>
        <strain evidence="2 3">ATCC 33715</strain>
    </source>
</reference>
<feature type="transmembrane region" description="Helical" evidence="1">
    <location>
        <begin position="58"/>
        <end position="82"/>
    </location>
</feature>
<dbReference type="OrthoDB" id="270162at2"/>
<keyword evidence="1" id="KW-0812">Transmembrane</keyword>
<dbReference type="PANTHER" id="PTHR37314">
    <property type="entry name" value="SLR0142 PROTEIN"/>
    <property type="match status" value="1"/>
</dbReference>
<feature type="transmembrane region" description="Helical" evidence="1">
    <location>
        <begin position="12"/>
        <end position="31"/>
    </location>
</feature>
<sequence length="221" mass="24128">MISKLPKWVEYGTFFLALLAGITNSVGLLGFQHQSISHLSGTATLLGTQLLSFNEETWHLLFIIFSFILGSSLSSLIVGCTALKLGRRYNFALVIESLLLFTAMFVLNEGSQWGHYFASAACGLQNGLVTTYSGAVVRTTHVTGVLTDLGIMLGMKLKGEPIHHRRLALYLFIALGFIFGGVIGGYFYPSLGINTLAIPATLCALLALSYSIYLYQHKDHQ</sequence>
<organism evidence="2 3">
    <name type="scientific">Aliivibrio sifiae</name>
    <dbReference type="NCBI Taxonomy" id="566293"/>
    <lineage>
        <taxon>Bacteria</taxon>
        <taxon>Pseudomonadati</taxon>
        <taxon>Pseudomonadota</taxon>
        <taxon>Gammaproteobacteria</taxon>
        <taxon>Vibrionales</taxon>
        <taxon>Vibrionaceae</taxon>
        <taxon>Aliivibrio</taxon>
    </lineage>
</organism>
<evidence type="ECO:0000256" key="1">
    <source>
        <dbReference type="SAM" id="Phobius"/>
    </source>
</evidence>
<dbReference type="InterPro" id="IPR010699">
    <property type="entry name" value="DUF1275"/>
</dbReference>